<protein>
    <submittedName>
        <fullName evidence="1">Uncharacterized protein</fullName>
    </submittedName>
</protein>
<comment type="caution">
    <text evidence="1">The sequence shown here is derived from an EMBL/GenBank/DDBJ whole genome shotgun (WGS) entry which is preliminary data.</text>
</comment>
<evidence type="ECO:0000313" key="1">
    <source>
        <dbReference type="EMBL" id="CAK0881295.1"/>
    </source>
</evidence>
<evidence type="ECO:0000313" key="2">
    <source>
        <dbReference type="Proteomes" id="UP001189429"/>
    </source>
</evidence>
<name>A0ABN9W8H7_9DINO</name>
<accession>A0ABN9W8H7</accession>
<dbReference type="Proteomes" id="UP001189429">
    <property type="component" value="Unassembled WGS sequence"/>
</dbReference>
<dbReference type="EMBL" id="CAUYUJ010018174">
    <property type="protein sequence ID" value="CAK0881295.1"/>
    <property type="molecule type" value="Genomic_DNA"/>
</dbReference>
<feature type="non-terminal residue" evidence="1">
    <location>
        <position position="628"/>
    </location>
</feature>
<organism evidence="1 2">
    <name type="scientific">Prorocentrum cordatum</name>
    <dbReference type="NCBI Taxonomy" id="2364126"/>
    <lineage>
        <taxon>Eukaryota</taxon>
        <taxon>Sar</taxon>
        <taxon>Alveolata</taxon>
        <taxon>Dinophyceae</taxon>
        <taxon>Prorocentrales</taxon>
        <taxon>Prorocentraceae</taxon>
        <taxon>Prorocentrum</taxon>
    </lineage>
</organism>
<dbReference type="InterPro" id="IPR036691">
    <property type="entry name" value="Endo/exonu/phosph_ase_sf"/>
</dbReference>
<keyword evidence="2" id="KW-1185">Reference proteome</keyword>
<dbReference type="SUPFAM" id="SSF56219">
    <property type="entry name" value="DNase I-like"/>
    <property type="match status" value="1"/>
</dbReference>
<gene>
    <name evidence="1" type="ORF">PCOR1329_LOCUS64200</name>
</gene>
<sequence length="628" mass="69454">MPAYQFDSEGLSSRSLDLLSTAGATVKMSGHQAILGGDWNMAPELLLESGFPEKLEGSLIKPSGSGTCRSLGGLNFLDCFVCTGGIAKGIQEASIVHVAHLSPHKPAHLQLHPRLSQLCALTFRKPPPIPKERPAGVGRAPPEWSEAQNAAEGCLGTALTGNRSEAQSMLDWAYGLWADLAEQELRDLTQETLPFYGARSKHPKLFAGKWVSHRFQDLMIEFREGAPEVQKTLEAILDPPSFALVKGRDEWNQYLDTIQALARALPSPEGRPPCSHWNQAVWLKAAQDVLSLAQKYVVKLQGEARRDGEAVDGFHMRHYSWLSDASLQVVRLFFAIFESLSSLPRQLQIIQGCFLAQFMDDSGLDSTGKAQGVLFGIKEGSRQLEHALVHECGCSISLSKAGQGNLVCSDGSVARELQLFLGDRTVPLCDSVVDLGIDFTAGRSRRKACIKKALRESKFKIRMANLKAKTRKVRGMKKHITSHAKKIWVSGPLPGVLYGSECHGISDGELHRVRQQAGSVMGPSCKGRSLTSLLVMEDEPTWLAAVAPIVRHSKELWCAHAGAHRWCFSFAELREAWCVFFQKKPPSAWREVTGPFSAMYMCLRRIQWKFIDWVTLENDFGEKLVLTE</sequence>
<reference evidence="1" key="1">
    <citation type="submission" date="2023-10" db="EMBL/GenBank/DDBJ databases">
        <authorList>
            <person name="Chen Y."/>
            <person name="Shah S."/>
            <person name="Dougan E. K."/>
            <person name="Thang M."/>
            <person name="Chan C."/>
        </authorList>
    </citation>
    <scope>NUCLEOTIDE SEQUENCE [LARGE SCALE GENOMIC DNA]</scope>
</reference>
<proteinExistence type="predicted"/>